<evidence type="ECO:0000256" key="1">
    <source>
        <dbReference type="ARBA" id="ARBA00004651"/>
    </source>
</evidence>
<dbReference type="InterPro" id="IPR050790">
    <property type="entry name" value="ExbB/TolQ_transport"/>
</dbReference>
<accession>D1ANX9</accession>
<keyword evidence="4 7" id="KW-1133">Transmembrane helix</keyword>
<feature type="domain" description="MotA/TolQ/ExbB proton channel" evidence="8">
    <location>
        <begin position="90"/>
        <end position="196"/>
    </location>
</feature>
<sequence length="235" mass="26431">MKVVNYLIVGGIFMWPILMALVCGMAVLLEKTWYFLKNEKDMTDKFKKNLIKLIQNGNKKEIIDFCSTKKNSVAKTIKNTLETFEEDEGGDFDPRYLEEIAKETTLEQITRLEKGMWLLNIVATVSPQLGLLGTVTGMIMAFKGLSGAGGADSTIIAAGISEALYTTAFGLIVGIPALIAYNFFDRRIDSVLIEVERMTVYLTNSMQNKNNGIKNSYRVFNQGEVYEKYETQKKN</sequence>
<dbReference type="eggNOG" id="COG0811">
    <property type="taxonomic scope" value="Bacteria"/>
</dbReference>
<evidence type="ECO:0000256" key="6">
    <source>
        <dbReference type="RuleBase" id="RU004057"/>
    </source>
</evidence>
<keyword evidence="2" id="KW-1003">Cell membrane</keyword>
<dbReference type="PANTHER" id="PTHR30625:SF11">
    <property type="entry name" value="MOTA_TOLQ_EXBB PROTON CHANNEL DOMAIN-CONTAINING PROTEIN"/>
    <property type="match status" value="1"/>
</dbReference>
<dbReference type="Proteomes" id="UP000000845">
    <property type="component" value="Chromosome"/>
</dbReference>
<comment type="subcellular location">
    <subcellularLocation>
        <location evidence="1">Cell membrane</location>
        <topology evidence="1">Multi-pass membrane protein</topology>
    </subcellularLocation>
    <subcellularLocation>
        <location evidence="6">Membrane</location>
        <topology evidence="6">Multi-pass membrane protein</topology>
    </subcellularLocation>
</comment>
<evidence type="ECO:0000256" key="4">
    <source>
        <dbReference type="ARBA" id="ARBA00022989"/>
    </source>
</evidence>
<dbReference type="PANTHER" id="PTHR30625">
    <property type="entry name" value="PROTEIN TOLQ"/>
    <property type="match status" value="1"/>
</dbReference>
<keyword evidence="3 7" id="KW-0812">Transmembrane</keyword>
<keyword evidence="10" id="KW-1185">Reference proteome</keyword>
<dbReference type="HOGENOM" id="CLU_053325_4_3_0"/>
<dbReference type="KEGG" id="str:Sterm_0580"/>
<evidence type="ECO:0000313" key="10">
    <source>
        <dbReference type="Proteomes" id="UP000000845"/>
    </source>
</evidence>
<evidence type="ECO:0000256" key="7">
    <source>
        <dbReference type="SAM" id="Phobius"/>
    </source>
</evidence>
<keyword evidence="6" id="KW-0813">Transport</keyword>
<evidence type="ECO:0000259" key="8">
    <source>
        <dbReference type="Pfam" id="PF01618"/>
    </source>
</evidence>
<evidence type="ECO:0000256" key="3">
    <source>
        <dbReference type="ARBA" id="ARBA00022692"/>
    </source>
</evidence>
<dbReference type="GO" id="GO:0017038">
    <property type="term" value="P:protein import"/>
    <property type="evidence" value="ECO:0007669"/>
    <property type="project" value="TreeGrafter"/>
</dbReference>
<evidence type="ECO:0000313" key="9">
    <source>
        <dbReference type="EMBL" id="ACZ07453.1"/>
    </source>
</evidence>
<keyword evidence="6" id="KW-0653">Protein transport</keyword>
<dbReference type="AlphaFoldDB" id="D1ANX9"/>
<keyword evidence="5 7" id="KW-0472">Membrane</keyword>
<dbReference type="InterPro" id="IPR002898">
    <property type="entry name" value="MotA_ExbB_proton_chnl"/>
</dbReference>
<dbReference type="EMBL" id="CP001739">
    <property type="protein sequence ID" value="ACZ07453.1"/>
    <property type="molecule type" value="Genomic_DNA"/>
</dbReference>
<gene>
    <name evidence="9" type="ordered locus">Sterm_0580</name>
</gene>
<dbReference type="RefSeq" id="WP_012860049.1">
    <property type="nucleotide sequence ID" value="NC_013517.1"/>
</dbReference>
<dbReference type="GO" id="GO:0005886">
    <property type="term" value="C:plasma membrane"/>
    <property type="evidence" value="ECO:0007669"/>
    <property type="project" value="UniProtKB-SubCell"/>
</dbReference>
<comment type="similarity">
    <text evidence="6">Belongs to the exbB/tolQ family.</text>
</comment>
<feature type="transmembrane region" description="Helical" evidence="7">
    <location>
        <begin position="6"/>
        <end position="29"/>
    </location>
</feature>
<proteinExistence type="inferred from homology"/>
<evidence type="ECO:0000256" key="5">
    <source>
        <dbReference type="ARBA" id="ARBA00023136"/>
    </source>
</evidence>
<dbReference type="STRING" id="526218.Sterm_0580"/>
<feature type="transmembrane region" description="Helical" evidence="7">
    <location>
        <begin position="163"/>
        <end position="184"/>
    </location>
</feature>
<name>D1ANX9_SEBTE</name>
<reference evidence="9 10" key="2">
    <citation type="journal article" date="2010" name="Stand. Genomic Sci.">
        <title>Complete genome sequence of Sebaldella termitidis type strain (NCTC 11300).</title>
        <authorList>
            <person name="Harmon-Smith M."/>
            <person name="Celia L."/>
            <person name="Chertkov O."/>
            <person name="Lapidus A."/>
            <person name="Copeland A."/>
            <person name="Glavina Del Rio T."/>
            <person name="Nolan M."/>
            <person name="Lucas S."/>
            <person name="Tice H."/>
            <person name="Cheng J.F."/>
            <person name="Han C."/>
            <person name="Detter J.C."/>
            <person name="Bruce D."/>
            <person name="Goodwin L."/>
            <person name="Pitluck S."/>
            <person name="Pati A."/>
            <person name="Liolios K."/>
            <person name="Ivanova N."/>
            <person name="Mavromatis K."/>
            <person name="Mikhailova N."/>
            <person name="Chen A."/>
            <person name="Palaniappan K."/>
            <person name="Land M."/>
            <person name="Hauser L."/>
            <person name="Chang Y.J."/>
            <person name="Jeffries C.D."/>
            <person name="Brettin T."/>
            <person name="Goker M."/>
            <person name="Beck B."/>
            <person name="Bristow J."/>
            <person name="Eisen J.A."/>
            <person name="Markowitz V."/>
            <person name="Hugenholtz P."/>
            <person name="Kyrpides N.C."/>
            <person name="Klenk H.P."/>
            <person name="Chen F."/>
        </authorList>
    </citation>
    <scope>NUCLEOTIDE SEQUENCE [LARGE SCALE GENOMIC DNA]</scope>
    <source>
        <strain evidence="10">ATCC 33386 / NCTC 11300</strain>
    </source>
</reference>
<dbReference type="Pfam" id="PF01618">
    <property type="entry name" value="MotA_ExbB"/>
    <property type="match status" value="1"/>
</dbReference>
<feature type="transmembrane region" description="Helical" evidence="7">
    <location>
        <begin position="117"/>
        <end position="143"/>
    </location>
</feature>
<evidence type="ECO:0000256" key="2">
    <source>
        <dbReference type="ARBA" id="ARBA00022475"/>
    </source>
</evidence>
<protein>
    <submittedName>
        <fullName evidence="9">MotA/TolQ/ExbB proton channel</fullName>
    </submittedName>
</protein>
<organism evidence="9 10">
    <name type="scientific">Sebaldella termitidis (strain ATCC 33386 / NCTC 11300)</name>
    <dbReference type="NCBI Taxonomy" id="526218"/>
    <lineage>
        <taxon>Bacteria</taxon>
        <taxon>Fusobacteriati</taxon>
        <taxon>Fusobacteriota</taxon>
        <taxon>Fusobacteriia</taxon>
        <taxon>Fusobacteriales</taxon>
        <taxon>Leptotrichiaceae</taxon>
        <taxon>Sebaldella</taxon>
    </lineage>
</organism>
<reference evidence="10" key="1">
    <citation type="submission" date="2009-09" db="EMBL/GenBank/DDBJ databases">
        <title>The complete chromosome of Sebaldella termitidis ATCC 33386.</title>
        <authorList>
            <consortium name="US DOE Joint Genome Institute (JGI-PGF)"/>
            <person name="Lucas S."/>
            <person name="Copeland A."/>
            <person name="Lapidus A."/>
            <person name="Glavina del Rio T."/>
            <person name="Dalin E."/>
            <person name="Tice H."/>
            <person name="Bruce D."/>
            <person name="Goodwin L."/>
            <person name="Pitluck S."/>
            <person name="Kyrpides N."/>
            <person name="Mavromatis K."/>
            <person name="Ivanova N."/>
            <person name="Mikhailova N."/>
            <person name="Sims D."/>
            <person name="Meincke L."/>
            <person name="Brettin T."/>
            <person name="Detter J.C."/>
            <person name="Han C."/>
            <person name="Larimer F."/>
            <person name="Land M."/>
            <person name="Hauser L."/>
            <person name="Markowitz V."/>
            <person name="Cheng J.F."/>
            <person name="Hugenholtz P."/>
            <person name="Woyke T."/>
            <person name="Wu D."/>
            <person name="Eisen J.A."/>
        </authorList>
    </citation>
    <scope>NUCLEOTIDE SEQUENCE [LARGE SCALE GENOMIC DNA]</scope>
    <source>
        <strain evidence="10">ATCC 33386 / NCTC 11300</strain>
    </source>
</reference>